<evidence type="ECO:0000256" key="1">
    <source>
        <dbReference type="SAM" id="Phobius"/>
    </source>
</evidence>
<evidence type="ECO:0000313" key="2">
    <source>
        <dbReference type="EMBL" id="KKM98971.1"/>
    </source>
</evidence>
<accession>A0A0F9MI96</accession>
<keyword evidence="1" id="KW-1133">Transmembrane helix</keyword>
<dbReference type="EMBL" id="LAZR01005555">
    <property type="protein sequence ID" value="KKM98971.1"/>
    <property type="molecule type" value="Genomic_DNA"/>
</dbReference>
<dbReference type="AlphaFoldDB" id="A0A0F9MI96"/>
<organism evidence="2">
    <name type="scientific">marine sediment metagenome</name>
    <dbReference type="NCBI Taxonomy" id="412755"/>
    <lineage>
        <taxon>unclassified sequences</taxon>
        <taxon>metagenomes</taxon>
        <taxon>ecological metagenomes</taxon>
    </lineage>
</organism>
<gene>
    <name evidence="2" type="ORF">LCGC14_1152580</name>
</gene>
<comment type="caution">
    <text evidence="2">The sequence shown here is derived from an EMBL/GenBank/DDBJ whole genome shotgun (WGS) entry which is preliminary data.</text>
</comment>
<keyword evidence="1" id="KW-0472">Membrane</keyword>
<protein>
    <submittedName>
        <fullName evidence="2">Uncharacterized protein</fullName>
    </submittedName>
</protein>
<proteinExistence type="predicted"/>
<name>A0A0F9MI96_9ZZZZ</name>
<keyword evidence="1" id="KW-0812">Transmembrane</keyword>
<sequence>MKDKSINNPTQRQTRLIIRDRIYFIFIGAGESAAQILYHISLKADQAKLISICVLLYDNEIKGNSSDQYAAQAILKALDDEIVKIKFIKLENINPDINDILKSLKKLTSKKRKRSLYDKIDSKPLFEHYIYKKSYRIIKEKNILSEGDWCRLIKKIKKWERYHYDDPDDDYKLLSSPSEYKKRKLFSLDKLYWNKILNNYGKFKSLEIKLMKIIGKDKYLHIKDREIIIFKNKDGIFNNDKIFEKIVGRFTNKQIVISPCNSSDGYGVVSTRTTKLNDLKSALKFSNSQASRYRLNPYGYIVSEFKNFCIEAYVFLLLEKNELRLSDPIFFKKTKIPTLDEIFTNNKIIDRNEYSSIDFNSFAAHPLRSLYYFSLNEPSFNELRETIHKKCVKLFHRVHKYNPHHRFLGLKFGIKKNFIHKNGIVLLSVKSTPCDVGILSGISHMECQTTLYLNHLMINRKQKLQVDLRPGAFEDYDLFSSYTKYKIKRIKVIKGRNYFGFPIIDRKNLWNDLNDYSKIWKHLNKIYLQNKFKMPNQISSENLDQKNIPEKYRSLVYTPYNNLLLLYYKPEDIRRRGGGPQRIYGHFAILENEDTEKNINKLFDKELERINSNLNNPNFKLNKINDSIKLIDEKKFYNNAINDILKKYVLEKYKEIQESRELELIKEKLGY</sequence>
<reference evidence="2" key="1">
    <citation type="journal article" date="2015" name="Nature">
        <title>Complex archaea that bridge the gap between prokaryotes and eukaryotes.</title>
        <authorList>
            <person name="Spang A."/>
            <person name="Saw J.H."/>
            <person name="Jorgensen S.L."/>
            <person name="Zaremba-Niedzwiedzka K."/>
            <person name="Martijn J."/>
            <person name="Lind A.E."/>
            <person name="van Eijk R."/>
            <person name="Schleper C."/>
            <person name="Guy L."/>
            <person name="Ettema T.J."/>
        </authorList>
    </citation>
    <scope>NUCLEOTIDE SEQUENCE</scope>
</reference>
<feature type="transmembrane region" description="Helical" evidence="1">
    <location>
        <begin position="21"/>
        <end position="40"/>
    </location>
</feature>